<dbReference type="RefSeq" id="XP_040728244.1">
    <property type="nucleotide sequence ID" value="XM_040866999.1"/>
</dbReference>
<dbReference type="Pfam" id="PF04502">
    <property type="entry name" value="Saf4_Yju2"/>
    <property type="match status" value="1"/>
</dbReference>
<reference evidence="2 3" key="1">
    <citation type="submission" date="2016-07" db="EMBL/GenBank/DDBJ databases">
        <title>Pervasive Adenine N6-methylation of Active Genes in Fungi.</title>
        <authorList>
            <consortium name="DOE Joint Genome Institute"/>
            <person name="Mondo S.J."/>
            <person name="Dannebaum R.O."/>
            <person name="Kuo R.C."/>
            <person name="Labutti K."/>
            <person name="Haridas S."/>
            <person name="Kuo A."/>
            <person name="Salamov A."/>
            <person name="Ahrendt S.R."/>
            <person name="Lipzen A."/>
            <person name="Sullivan W."/>
            <person name="Andreopoulos W.B."/>
            <person name="Clum A."/>
            <person name="Lindquist E."/>
            <person name="Daum C."/>
            <person name="Ramamoorthy G.K."/>
            <person name="Gryganskyi A."/>
            <person name="Culley D."/>
            <person name="Magnuson J.K."/>
            <person name="James T.Y."/>
            <person name="O'Malley M.A."/>
            <person name="Stajich J.E."/>
            <person name="Spatafora J.W."/>
            <person name="Visel A."/>
            <person name="Grigoriev I.V."/>
        </authorList>
    </citation>
    <scope>NUCLEOTIDE SEQUENCE [LARGE SCALE GENOMIC DNA]</scope>
    <source>
        <strain evidence="2 3">12-1054</strain>
    </source>
</reference>
<dbReference type="OMA" id="CNNCENI"/>
<keyword evidence="3" id="KW-1185">Reference proteome</keyword>
<feature type="non-terminal residue" evidence="2">
    <location>
        <position position="205"/>
    </location>
</feature>
<gene>
    <name evidence="2" type="ORF">BCR37DRAFT_330937</name>
</gene>
<dbReference type="STRING" id="56484.A0A1Y2FUV6"/>
<dbReference type="GO" id="GO:0000398">
    <property type="term" value="P:mRNA splicing, via spliceosome"/>
    <property type="evidence" value="ECO:0007669"/>
    <property type="project" value="InterPro"/>
</dbReference>
<dbReference type="GeneID" id="63783598"/>
<comment type="caution">
    <text evidence="2">The sequence shown here is derived from an EMBL/GenBank/DDBJ whole genome shotgun (WGS) entry which is preliminary data.</text>
</comment>
<dbReference type="OrthoDB" id="360327at2759"/>
<comment type="similarity">
    <text evidence="1">Belongs to the CWC16 family.</text>
</comment>
<dbReference type="PANTHER" id="PTHR12111">
    <property type="entry name" value="SPLICING FACTOR YJU2"/>
    <property type="match status" value="1"/>
</dbReference>
<evidence type="ECO:0000313" key="3">
    <source>
        <dbReference type="Proteomes" id="UP000193685"/>
    </source>
</evidence>
<dbReference type="GO" id="GO:0071014">
    <property type="term" value="C:post-mRNA release spliceosomal complex"/>
    <property type="evidence" value="ECO:0007669"/>
    <property type="project" value="TreeGrafter"/>
</dbReference>
<evidence type="ECO:0000256" key="1">
    <source>
        <dbReference type="ARBA" id="ARBA00005595"/>
    </source>
</evidence>
<organism evidence="2 3">
    <name type="scientific">Protomyces lactucae-debilis</name>
    <dbReference type="NCBI Taxonomy" id="2754530"/>
    <lineage>
        <taxon>Eukaryota</taxon>
        <taxon>Fungi</taxon>
        <taxon>Dikarya</taxon>
        <taxon>Ascomycota</taxon>
        <taxon>Taphrinomycotina</taxon>
        <taxon>Taphrinomycetes</taxon>
        <taxon>Taphrinales</taxon>
        <taxon>Protomycetaceae</taxon>
        <taxon>Protomyces</taxon>
    </lineage>
</organism>
<dbReference type="PANTHER" id="PTHR12111:SF2">
    <property type="entry name" value="SPLICING FACTOR YJU2B-RELATED"/>
    <property type="match status" value="1"/>
</dbReference>
<dbReference type="AlphaFoldDB" id="A0A1Y2FUV6"/>
<accession>A0A1Y2FUV6</accession>
<evidence type="ECO:0000313" key="2">
    <source>
        <dbReference type="EMBL" id="ORY87749.1"/>
    </source>
</evidence>
<dbReference type="GO" id="GO:0005684">
    <property type="term" value="C:U2-type spliceosomal complex"/>
    <property type="evidence" value="ECO:0007669"/>
    <property type="project" value="TreeGrafter"/>
</dbReference>
<dbReference type="InterPro" id="IPR007590">
    <property type="entry name" value="Saf4/Yju2"/>
</dbReference>
<dbReference type="EMBL" id="MCFI01000001">
    <property type="protein sequence ID" value="ORY87749.1"/>
    <property type="molecule type" value="Genomic_DNA"/>
</dbReference>
<protein>
    <submittedName>
        <fullName evidence="2">CWC16 protein</fullName>
    </submittedName>
</protein>
<name>A0A1Y2FUV6_PROLT</name>
<dbReference type="Proteomes" id="UP000193685">
    <property type="component" value="Unassembled WGS sequence"/>
</dbReference>
<proteinExistence type="inferred from homology"/>
<sequence>MQGFNRYYPATYDPADKAHKGNLNRLAGKPAQSNVVRFEMPFNVWCSHCSKLISQGNRFNASKRQAGRYLSTPIWHFTLKCHHCTGFIEIQTNPKETSYDVLSGGVRKAEEWDAKANGALVTETLYRSDDDAVTQLEAESIRRQTRAETSAHLSQLAAANKRWTDEYRASQVLRKRFRDEKKQRQLTSKKCKEVERRFGLAVDVL</sequence>